<protein>
    <submittedName>
        <fullName evidence="17">Penicillin-binding protein 2</fullName>
        <ecNumber evidence="17">3.4.16.4</ecNumber>
    </submittedName>
</protein>
<dbReference type="InterPro" id="IPR012338">
    <property type="entry name" value="Beta-lactam/transpept-like"/>
</dbReference>
<feature type="domain" description="Penicillin-binding protein transpeptidase" evidence="15">
    <location>
        <begin position="255"/>
        <end position="598"/>
    </location>
</feature>
<dbReference type="InterPro" id="IPR036138">
    <property type="entry name" value="PBP_dimer_sf"/>
</dbReference>
<evidence type="ECO:0000256" key="4">
    <source>
        <dbReference type="ARBA" id="ARBA00022519"/>
    </source>
</evidence>
<proteinExistence type="predicted"/>
<evidence type="ECO:0000313" key="17">
    <source>
        <dbReference type="EMBL" id="WQD40466.1"/>
    </source>
</evidence>
<keyword evidence="8 17" id="KW-0378">Hydrolase</keyword>
<keyword evidence="7" id="KW-0812">Transmembrane</keyword>
<dbReference type="Gene3D" id="3.40.710.10">
    <property type="entry name" value="DD-peptidase/beta-lactamase superfamily"/>
    <property type="match status" value="1"/>
</dbReference>
<keyword evidence="18" id="KW-1185">Reference proteome</keyword>
<evidence type="ECO:0000256" key="9">
    <source>
        <dbReference type="ARBA" id="ARBA00022960"/>
    </source>
</evidence>
<sequence length="711" mass="78866">MSVFNQSRSYIIRAIFLAVFIVILAQLVNLQIFGRKYHQLARDNAVFAKIVYPERGIIFDRKGKPILNNVIMFDLMVTPAEVKNIDTSAFCRLMNIDTAEFRQKIVEAVVKNTRVRPSIFMSLLTPEMQARFEENGWRFSGFNLVARPVRSYPFNVGAHILGYISEADQRDIERSGGFYRMGDYRGKNGLEYTYEKVLMGQRGIEYMIKDNKNRLVGHFENGDFDTMAVAGRGLKTHIDVELQALAEKLISNKVGAAVAIDPKTGGILAMASGPTFNPNDLTGPEFKKNYQKMNLDVASPLLNRGIQGRYPPGSTFKPLGGLVALDEGVITPAFGYPCGGRYFSCGAGKPACTHAGGGHAANLRAAIANSCNSYFVDVYRKVVDNRKYGNTKKGYEVWEDYMNLFGLGVRLGVDVPSENMGNIPTVAVYDKEYRGSWNSCTNLTLGIGQDKMLATPLQLANAMCIIANRGYYYTPHFVDSLENETIADSAFMNKYRTRHDALTHISDTAFSATINGMQDVVTHGTARNVRIPGINVCAKTGTAQNSRIIGGKKWDLPHNAMFVCFAPKEDPKICVAVVVESGGYGGSSAGPIARLMMEKYLFDTLSTKSLADAERTANVNLMPPYLPRLQYLTDSARAYQWLKDYKDSSMILKFRGRGRATADSAAKRKKLDEERKKEEQQKKANQRIAAAVAILTEPKKNSQPSKATYTA</sequence>
<dbReference type="EMBL" id="CP139960">
    <property type="protein sequence ID" value="WQD40466.1"/>
    <property type="molecule type" value="Genomic_DNA"/>
</dbReference>
<evidence type="ECO:0000313" key="18">
    <source>
        <dbReference type="Proteomes" id="UP001325680"/>
    </source>
</evidence>
<evidence type="ECO:0000256" key="8">
    <source>
        <dbReference type="ARBA" id="ARBA00022801"/>
    </source>
</evidence>
<keyword evidence="6" id="KW-0645">Protease</keyword>
<evidence type="ECO:0000256" key="7">
    <source>
        <dbReference type="ARBA" id="ARBA00022692"/>
    </source>
</evidence>
<keyword evidence="5 17" id="KW-0121">Carboxypeptidase</keyword>
<evidence type="ECO:0000256" key="11">
    <source>
        <dbReference type="ARBA" id="ARBA00022989"/>
    </source>
</evidence>
<keyword evidence="9" id="KW-0133">Cell shape</keyword>
<feature type="compositionally biased region" description="Basic and acidic residues" evidence="14">
    <location>
        <begin position="670"/>
        <end position="682"/>
    </location>
</feature>
<dbReference type="Proteomes" id="UP001325680">
    <property type="component" value="Chromosome"/>
</dbReference>
<evidence type="ECO:0000256" key="12">
    <source>
        <dbReference type="ARBA" id="ARBA00023136"/>
    </source>
</evidence>
<evidence type="ECO:0000256" key="1">
    <source>
        <dbReference type="ARBA" id="ARBA00004167"/>
    </source>
</evidence>
<evidence type="ECO:0000256" key="10">
    <source>
        <dbReference type="ARBA" id="ARBA00022984"/>
    </source>
</evidence>
<evidence type="ECO:0000256" key="6">
    <source>
        <dbReference type="ARBA" id="ARBA00022670"/>
    </source>
</evidence>
<evidence type="ECO:0000256" key="13">
    <source>
        <dbReference type="ARBA" id="ARBA00023316"/>
    </source>
</evidence>
<dbReference type="PANTHER" id="PTHR30627">
    <property type="entry name" value="PEPTIDOGLYCAN D,D-TRANSPEPTIDASE"/>
    <property type="match status" value="1"/>
</dbReference>
<comment type="subcellular location">
    <subcellularLocation>
        <location evidence="2">Cell membrane</location>
    </subcellularLocation>
    <subcellularLocation>
        <location evidence="1">Membrane</location>
        <topology evidence="1">Single-pass membrane protein</topology>
    </subcellularLocation>
</comment>
<dbReference type="RefSeq" id="WP_114792155.1">
    <property type="nucleotide sequence ID" value="NZ_CP139960.1"/>
</dbReference>
<evidence type="ECO:0000259" key="15">
    <source>
        <dbReference type="Pfam" id="PF00905"/>
    </source>
</evidence>
<dbReference type="PANTHER" id="PTHR30627:SF2">
    <property type="entry name" value="PEPTIDOGLYCAN D,D-TRANSPEPTIDASE MRDA"/>
    <property type="match status" value="1"/>
</dbReference>
<feature type="region of interest" description="Disordered" evidence="14">
    <location>
        <begin position="663"/>
        <end position="687"/>
    </location>
</feature>
<evidence type="ECO:0000256" key="3">
    <source>
        <dbReference type="ARBA" id="ARBA00022475"/>
    </source>
</evidence>
<dbReference type="EC" id="3.4.16.4" evidence="17"/>
<dbReference type="NCBIfam" id="TIGR03423">
    <property type="entry name" value="pbp2_mrdA"/>
    <property type="match status" value="1"/>
</dbReference>
<gene>
    <name evidence="17" type="primary">mrdA</name>
    <name evidence="17" type="ORF">U0035_09935</name>
</gene>
<dbReference type="InterPro" id="IPR001460">
    <property type="entry name" value="PCN-bd_Tpept"/>
</dbReference>
<keyword evidence="12" id="KW-0472">Membrane</keyword>
<dbReference type="SUPFAM" id="SSF56519">
    <property type="entry name" value="Penicillin binding protein dimerisation domain"/>
    <property type="match status" value="1"/>
</dbReference>
<keyword evidence="13" id="KW-0961">Cell wall biogenesis/degradation</keyword>
<dbReference type="Pfam" id="PF03717">
    <property type="entry name" value="PBP_dimer"/>
    <property type="match status" value="1"/>
</dbReference>
<dbReference type="Pfam" id="PF00905">
    <property type="entry name" value="Transpeptidase"/>
    <property type="match status" value="1"/>
</dbReference>
<keyword evidence="11" id="KW-1133">Transmembrane helix</keyword>
<dbReference type="SUPFAM" id="SSF56601">
    <property type="entry name" value="beta-lactamase/transpeptidase-like"/>
    <property type="match status" value="1"/>
</dbReference>
<organism evidence="17 18">
    <name type="scientific">Niabella yanshanensis</name>
    <dbReference type="NCBI Taxonomy" id="577386"/>
    <lineage>
        <taxon>Bacteria</taxon>
        <taxon>Pseudomonadati</taxon>
        <taxon>Bacteroidota</taxon>
        <taxon>Chitinophagia</taxon>
        <taxon>Chitinophagales</taxon>
        <taxon>Chitinophagaceae</taxon>
        <taxon>Niabella</taxon>
    </lineage>
</organism>
<dbReference type="InterPro" id="IPR050515">
    <property type="entry name" value="Beta-lactam/transpept"/>
</dbReference>
<feature type="domain" description="Penicillin-binding protein dimerisation" evidence="16">
    <location>
        <begin position="51"/>
        <end position="216"/>
    </location>
</feature>
<dbReference type="Gene3D" id="3.30.1390.30">
    <property type="entry name" value="Penicillin-binding protein 2a, domain 3"/>
    <property type="match status" value="1"/>
</dbReference>
<accession>A0ABZ0WCY9</accession>
<name>A0ABZ0WCY9_9BACT</name>
<reference evidence="17 18" key="1">
    <citation type="submission" date="2023-12" db="EMBL/GenBank/DDBJ databases">
        <title>Genome sequencing and assembly of bacterial species from a model synthetic community.</title>
        <authorList>
            <person name="Hogle S.L."/>
        </authorList>
    </citation>
    <scope>NUCLEOTIDE SEQUENCE [LARGE SCALE GENOMIC DNA]</scope>
    <source>
        <strain evidence="17 18">HAMBI_3031</strain>
    </source>
</reference>
<evidence type="ECO:0000256" key="14">
    <source>
        <dbReference type="SAM" id="MobiDB-lite"/>
    </source>
</evidence>
<keyword evidence="3" id="KW-1003">Cell membrane</keyword>
<evidence type="ECO:0000256" key="5">
    <source>
        <dbReference type="ARBA" id="ARBA00022645"/>
    </source>
</evidence>
<dbReference type="InterPro" id="IPR017790">
    <property type="entry name" value="Penicillin-binding_protein_2"/>
</dbReference>
<evidence type="ECO:0000259" key="16">
    <source>
        <dbReference type="Pfam" id="PF03717"/>
    </source>
</evidence>
<dbReference type="InterPro" id="IPR005311">
    <property type="entry name" value="PBP_dimer"/>
</dbReference>
<dbReference type="GO" id="GO:0009002">
    <property type="term" value="F:serine-type D-Ala-D-Ala carboxypeptidase activity"/>
    <property type="evidence" value="ECO:0007669"/>
    <property type="project" value="UniProtKB-EC"/>
</dbReference>
<evidence type="ECO:0000256" key="2">
    <source>
        <dbReference type="ARBA" id="ARBA00004236"/>
    </source>
</evidence>
<keyword evidence="4" id="KW-0997">Cell inner membrane</keyword>
<dbReference type="Gene3D" id="3.90.1310.10">
    <property type="entry name" value="Penicillin-binding protein 2a (Domain 2)"/>
    <property type="match status" value="1"/>
</dbReference>
<keyword evidence="10" id="KW-0573">Peptidoglycan synthesis</keyword>